<feature type="transmembrane region" description="Helical" evidence="1">
    <location>
        <begin position="680"/>
        <end position="705"/>
    </location>
</feature>
<name>A0ABP9TMM4_9MICC</name>
<evidence type="ECO:0008006" key="4">
    <source>
        <dbReference type="Google" id="ProtNLM"/>
    </source>
</evidence>
<keyword evidence="1" id="KW-0472">Membrane</keyword>
<keyword evidence="1" id="KW-1133">Transmembrane helix</keyword>
<keyword evidence="1" id="KW-0812">Transmembrane</keyword>
<dbReference type="EMBL" id="BAABLK010000028">
    <property type="protein sequence ID" value="GAA5227415.1"/>
    <property type="molecule type" value="Genomic_DNA"/>
</dbReference>
<protein>
    <recommendedName>
        <fullName evidence="4">DUF5129 domain-containing protein</fullName>
    </recommendedName>
</protein>
<evidence type="ECO:0000256" key="1">
    <source>
        <dbReference type="SAM" id="Phobius"/>
    </source>
</evidence>
<feature type="transmembrane region" description="Helical" evidence="1">
    <location>
        <begin position="476"/>
        <end position="496"/>
    </location>
</feature>
<comment type="caution">
    <text evidence="2">The sequence shown here is derived from an EMBL/GenBank/DDBJ whole genome shotgun (WGS) entry which is preliminary data.</text>
</comment>
<evidence type="ECO:0000313" key="2">
    <source>
        <dbReference type="EMBL" id="GAA5227415.1"/>
    </source>
</evidence>
<dbReference type="Proteomes" id="UP001501257">
    <property type="component" value="Unassembled WGS sequence"/>
</dbReference>
<evidence type="ECO:0000313" key="3">
    <source>
        <dbReference type="Proteomes" id="UP001501257"/>
    </source>
</evidence>
<sequence>MTPQMILARKKPRFGLPWLAIILGLVTIVFAGLGYKAVTAAPTSAVEVVVEGQNPWNISQATVDAVITEPIKAWKPLRILVTDRLLSYDELYGQVDPGADVILSTDIVQDTQNIEREERFDGAGIYPAHPSSEKNRKNSFAVHRAYTDNLGLGHGPKAVAAAATRAAQVLDNGPVRAQLFWLAGTTLGLLLTILSFAFSLSRRNRRESLYRRLTGAQRQLAGVVLELEALEVTYRATAESKRTIGFTATWNLINSASLDLARTEDAVINAVYNPKTSLRKETAALVSRFELQAKRLVAKAEALLGAGSVLGRLAGSQRVLDRLAGPVTFATRELLARLHAAPLDAVPEGSIHRLENALGALLGTVAKKQDTAAVVAEWEQSERELRRSATEICNALRRSRKGRVRGTSRGREDLASLRAGLGLPSSGSKQVLQILDDANASARALFGPVPGSKESGQTPAAQHRWKGWAPLRIRRGGWVFIGVMIAVSSLMVSGAVSEQLTARPAWSLHGDQPLHSLSFDGDTQALDESAIRTQVKDRFSQDVDVTVAVRSAEEYLGLPRERDSFSQEVLQEQDPTALPSALWRLKGEFPHLVDQSTGELLAGHAIIPVWQFDSGVVTIPSLITGEVSLGENLRLVSTTWTYGSYQVAKYGEYAITDAIDDLSRGLQGNGFIAPDINGRLLFWLLASSIALALVVLVQIFIYGGAVSMKLGRFGRNSSALRRVRKDLDALTLGLDESRLNTVAVLGPGLASTNAEADQRIFERALAVAWRMADDLAARPLSQRLVANYVSEIEKLAVLVSTLGIRDSDAQGRTDELMEATLRQAMAM</sequence>
<gene>
    <name evidence="2" type="ORF">GCM10025778_19480</name>
</gene>
<reference evidence="3" key="1">
    <citation type="journal article" date="2019" name="Int. J. Syst. Evol. Microbiol.">
        <title>The Global Catalogue of Microorganisms (GCM) 10K type strain sequencing project: providing services to taxonomists for standard genome sequencing and annotation.</title>
        <authorList>
            <consortium name="The Broad Institute Genomics Platform"/>
            <consortium name="The Broad Institute Genome Sequencing Center for Infectious Disease"/>
            <person name="Wu L."/>
            <person name="Ma J."/>
        </authorList>
    </citation>
    <scope>NUCLEOTIDE SEQUENCE [LARGE SCALE GENOMIC DNA]</scope>
    <source>
        <strain evidence="3">JCM 18952</strain>
    </source>
</reference>
<proteinExistence type="predicted"/>
<accession>A0ABP9TMM4</accession>
<organism evidence="2 3">
    <name type="scientific">Paeniglutamicibacter antarcticus</name>
    <dbReference type="NCBI Taxonomy" id="494023"/>
    <lineage>
        <taxon>Bacteria</taxon>
        <taxon>Bacillati</taxon>
        <taxon>Actinomycetota</taxon>
        <taxon>Actinomycetes</taxon>
        <taxon>Micrococcales</taxon>
        <taxon>Micrococcaceae</taxon>
        <taxon>Paeniglutamicibacter</taxon>
    </lineage>
</organism>
<dbReference type="RefSeq" id="WP_210101175.1">
    <property type="nucleotide sequence ID" value="NZ_BAABLK010000028.1"/>
</dbReference>
<feature type="transmembrane region" description="Helical" evidence="1">
    <location>
        <begin position="179"/>
        <end position="201"/>
    </location>
</feature>
<keyword evidence="3" id="KW-1185">Reference proteome</keyword>